<dbReference type="GO" id="GO:0005886">
    <property type="term" value="C:plasma membrane"/>
    <property type="evidence" value="ECO:0007669"/>
    <property type="project" value="TreeGrafter"/>
</dbReference>
<dbReference type="AlphaFoldDB" id="A0A9D1MHS0"/>
<feature type="transmembrane region" description="Helical" evidence="2">
    <location>
        <begin position="339"/>
        <end position="363"/>
    </location>
</feature>
<keyword evidence="2" id="KW-1133">Transmembrane helix</keyword>
<gene>
    <name evidence="3" type="ORF">IAB05_03820</name>
</gene>
<name>A0A9D1MHS0_9FIRM</name>
<comment type="caution">
    <text evidence="3">The sequence shown here is derived from an EMBL/GenBank/DDBJ whole genome shotgun (WGS) entry which is preliminary data.</text>
</comment>
<keyword evidence="2" id="KW-0472">Membrane</keyword>
<evidence type="ECO:0000313" key="3">
    <source>
        <dbReference type="EMBL" id="HIU60506.1"/>
    </source>
</evidence>
<feature type="transmembrane region" description="Helical" evidence="2">
    <location>
        <begin position="315"/>
        <end position="333"/>
    </location>
</feature>
<keyword evidence="2" id="KW-0812">Transmembrane</keyword>
<dbReference type="EMBL" id="DVNF01000113">
    <property type="protein sequence ID" value="HIU60506.1"/>
    <property type="molecule type" value="Genomic_DNA"/>
</dbReference>
<dbReference type="SUPFAM" id="SSF103473">
    <property type="entry name" value="MFS general substrate transporter"/>
    <property type="match status" value="1"/>
</dbReference>
<protein>
    <submittedName>
        <fullName evidence="3">MFS transporter</fullName>
    </submittedName>
</protein>
<feature type="transmembrane region" description="Helical" evidence="2">
    <location>
        <begin position="159"/>
        <end position="179"/>
    </location>
</feature>
<feature type="transmembrane region" description="Helical" evidence="2">
    <location>
        <begin position="88"/>
        <end position="108"/>
    </location>
</feature>
<dbReference type="GO" id="GO:0015293">
    <property type="term" value="F:symporter activity"/>
    <property type="evidence" value="ECO:0007669"/>
    <property type="project" value="InterPro"/>
</dbReference>
<dbReference type="GO" id="GO:0006814">
    <property type="term" value="P:sodium ion transport"/>
    <property type="evidence" value="ECO:0007669"/>
    <property type="project" value="InterPro"/>
</dbReference>
<dbReference type="InterPro" id="IPR039672">
    <property type="entry name" value="MFS_2"/>
</dbReference>
<feature type="transmembrane region" description="Helical" evidence="2">
    <location>
        <begin position="199"/>
        <end position="220"/>
    </location>
</feature>
<sequence>MEKGLKFRNYLGYGIADLGNNIAFAAVGSYLTLFYSDVLGANFDENTSAIWLSAVTAIMIVARIWDAVNDPIMGWLAQRAKPTKWGKFRPYLLFGGIPLALSAVLMFLPIPDMSLAECIVFALFTYIAYGMIYTVVLVPYGSLATVMTRDVRERSRLSIARSIGGGIGGIPAGMLFPLLVYTTVIGANGEEVSALDGNKLLICMAVIAVIMIICYVSAFFTTKENYEYPHTVQNTNLFATLKSLVRNKPFVIMSLAGMLLIASSMYITSIDLYLFNVFYRKEGMMTFVTIATYAPMVVTIPFTELIIKKVGKKEMCIYGLIASVAATLIMAVWRVPNPWIFIALCFLQGAGISFFTLEIWALAMDVIDYQELRTGKREEATGYAAFTFMRKIGQAIAAIVPALLGVVGYVASKGYAGQSAETVDGIYILATVVPLIMFVLMLILMLLYPLNKKKDAEMREQLAIRRAEYDCDGATSVESTSAEATSTDTVSPTGDTEN</sequence>
<reference evidence="3" key="1">
    <citation type="submission" date="2020-10" db="EMBL/GenBank/DDBJ databases">
        <authorList>
            <person name="Gilroy R."/>
        </authorList>
    </citation>
    <scope>NUCLEOTIDE SEQUENCE</scope>
    <source>
        <strain evidence="3">18911</strain>
    </source>
</reference>
<reference evidence="3" key="2">
    <citation type="journal article" date="2021" name="PeerJ">
        <title>Extensive microbial diversity within the chicken gut microbiome revealed by metagenomics and culture.</title>
        <authorList>
            <person name="Gilroy R."/>
            <person name="Ravi A."/>
            <person name="Getino M."/>
            <person name="Pursley I."/>
            <person name="Horton D.L."/>
            <person name="Alikhan N.F."/>
            <person name="Baker D."/>
            <person name="Gharbi K."/>
            <person name="Hall N."/>
            <person name="Watson M."/>
            <person name="Adriaenssens E.M."/>
            <person name="Foster-Nyarko E."/>
            <person name="Jarju S."/>
            <person name="Secka A."/>
            <person name="Antonio M."/>
            <person name="Oren A."/>
            <person name="Chaudhuri R.R."/>
            <person name="La Ragione R."/>
            <person name="Hildebrand F."/>
            <person name="Pallen M.J."/>
        </authorList>
    </citation>
    <scope>NUCLEOTIDE SEQUENCE</scope>
    <source>
        <strain evidence="3">18911</strain>
    </source>
</reference>
<organism evidence="3 4">
    <name type="scientific">Candidatus Stercoripulliclostridium merdigallinarum</name>
    <dbReference type="NCBI Taxonomy" id="2840951"/>
    <lineage>
        <taxon>Bacteria</taxon>
        <taxon>Bacillati</taxon>
        <taxon>Bacillota</taxon>
        <taxon>Clostridia</taxon>
        <taxon>Eubacteriales</taxon>
        <taxon>Candidatus Stercoripulliclostridium</taxon>
    </lineage>
</organism>
<evidence type="ECO:0000313" key="4">
    <source>
        <dbReference type="Proteomes" id="UP000824094"/>
    </source>
</evidence>
<feature type="transmembrane region" description="Helical" evidence="2">
    <location>
        <begin position="114"/>
        <end position="138"/>
    </location>
</feature>
<feature type="transmembrane region" description="Helical" evidence="2">
    <location>
        <begin position="284"/>
        <end position="303"/>
    </location>
</feature>
<evidence type="ECO:0000256" key="1">
    <source>
        <dbReference type="SAM" id="MobiDB-lite"/>
    </source>
</evidence>
<evidence type="ECO:0000256" key="2">
    <source>
        <dbReference type="SAM" id="Phobius"/>
    </source>
</evidence>
<dbReference type="PANTHER" id="PTHR11328">
    <property type="entry name" value="MAJOR FACILITATOR SUPERFAMILY DOMAIN-CONTAINING PROTEIN"/>
    <property type="match status" value="1"/>
</dbReference>
<feature type="transmembrane region" description="Helical" evidence="2">
    <location>
        <begin position="48"/>
        <end position="68"/>
    </location>
</feature>
<dbReference type="Proteomes" id="UP000824094">
    <property type="component" value="Unassembled WGS sequence"/>
</dbReference>
<feature type="transmembrane region" description="Helical" evidence="2">
    <location>
        <begin position="426"/>
        <end position="450"/>
    </location>
</feature>
<dbReference type="Gene3D" id="1.20.1250.20">
    <property type="entry name" value="MFS general substrate transporter like domains"/>
    <property type="match status" value="2"/>
</dbReference>
<dbReference type="CDD" id="cd17332">
    <property type="entry name" value="MFS_MelB_like"/>
    <property type="match status" value="1"/>
</dbReference>
<dbReference type="Pfam" id="PF13347">
    <property type="entry name" value="MFS_2"/>
    <property type="match status" value="1"/>
</dbReference>
<dbReference type="InterPro" id="IPR036259">
    <property type="entry name" value="MFS_trans_sf"/>
</dbReference>
<feature type="compositionally biased region" description="Low complexity" evidence="1">
    <location>
        <begin position="474"/>
        <end position="491"/>
    </location>
</feature>
<feature type="transmembrane region" description="Helical" evidence="2">
    <location>
        <begin position="250"/>
        <end position="278"/>
    </location>
</feature>
<dbReference type="GO" id="GO:0008643">
    <property type="term" value="P:carbohydrate transport"/>
    <property type="evidence" value="ECO:0007669"/>
    <property type="project" value="InterPro"/>
</dbReference>
<proteinExistence type="predicted"/>
<accession>A0A9D1MHS0</accession>
<feature type="region of interest" description="Disordered" evidence="1">
    <location>
        <begin position="474"/>
        <end position="498"/>
    </location>
</feature>
<dbReference type="InterPro" id="IPR001927">
    <property type="entry name" value="Na/Gal_symport"/>
</dbReference>
<dbReference type="NCBIfam" id="TIGR00792">
    <property type="entry name" value="gph"/>
    <property type="match status" value="1"/>
</dbReference>
<feature type="transmembrane region" description="Helical" evidence="2">
    <location>
        <begin position="12"/>
        <end position="36"/>
    </location>
</feature>
<feature type="transmembrane region" description="Helical" evidence="2">
    <location>
        <begin position="392"/>
        <end position="411"/>
    </location>
</feature>
<dbReference type="PANTHER" id="PTHR11328:SF24">
    <property type="entry name" value="MAJOR FACILITATOR SUPERFAMILY (MFS) PROFILE DOMAIN-CONTAINING PROTEIN"/>
    <property type="match status" value="1"/>
</dbReference>